<feature type="domain" description="Tyrosinase copper-binding" evidence="6">
    <location>
        <begin position="117"/>
        <end position="134"/>
    </location>
</feature>
<feature type="domain" description="Tyrosinase copper-binding" evidence="7">
    <location>
        <begin position="307"/>
        <end position="318"/>
    </location>
</feature>
<dbReference type="EMBL" id="QGDH01000122">
    <property type="protein sequence ID" value="RAR06063.1"/>
    <property type="molecule type" value="Genomic_DNA"/>
</dbReference>
<accession>A0A364MXI7</accession>
<feature type="chain" id="PRO_5017008748" evidence="5">
    <location>
        <begin position="20"/>
        <end position="726"/>
    </location>
</feature>
<dbReference type="SUPFAM" id="SSF48056">
    <property type="entry name" value="Di-copper centre-containing domain"/>
    <property type="match status" value="1"/>
</dbReference>
<gene>
    <name evidence="8" type="ORF">DDE83_007132</name>
</gene>
<reference evidence="9" key="1">
    <citation type="submission" date="2018-05" db="EMBL/GenBank/DDBJ databases">
        <title>Draft genome sequence of Stemphylium lycopersici strain CIDEFI 213.</title>
        <authorList>
            <person name="Medina R."/>
            <person name="Franco M.E.E."/>
            <person name="Lucentini C.G."/>
            <person name="Saparrat M.C.N."/>
            <person name="Balatti P.A."/>
        </authorList>
    </citation>
    <scope>NUCLEOTIDE SEQUENCE [LARGE SCALE GENOMIC DNA]</scope>
    <source>
        <strain evidence="9">CIDEFI 213</strain>
    </source>
</reference>
<evidence type="ECO:0000256" key="2">
    <source>
        <dbReference type="ARBA" id="ARBA00022723"/>
    </source>
</evidence>
<dbReference type="OrthoDB" id="6132182at2759"/>
<dbReference type="Gene3D" id="1.10.1280.10">
    <property type="entry name" value="Di-copper center containing domain from catechol oxidase"/>
    <property type="match status" value="1"/>
</dbReference>
<evidence type="ECO:0000256" key="4">
    <source>
        <dbReference type="ARBA" id="ARBA00023002"/>
    </source>
</evidence>
<dbReference type="GO" id="GO:0046872">
    <property type="term" value="F:metal ion binding"/>
    <property type="evidence" value="ECO:0007669"/>
    <property type="project" value="UniProtKB-KW"/>
</dbReference>
<feature type="signal peptide" evidence="5">
    <location>
        <begin position="1"/>
        <end position="19"/>
    </location>
</feature>
<evidence type="ECO:0000256" key="5">
    <source>
        <dbReference type="SAM" id="SignalP"/>
    </source>
</evidence>
<dbReference type="PROSITE" id="PS00498">
    <property type="entry name" value="TYROSINASE_2"/>
    <property type="match status" value="1"/>
</dbReference>
<dbReference type="GO" id="GO:0071949">
    <property type="term" value="F:FAD binding"/>
    <property type="evidence" value="ECO:0007669"/>
    <property type="project" value="InterPro"/>
</dbReference>
<dbReference type="AlphaFoldDB" id="A0A364MXI7"/>
<keyword evidence="3" id="KW-0274">FAD</keyword>
<comment type="caution">
    <text evidence="8">The sequence shown here is derived from an EMBL/GenBank/DDBJ whole genome shotgun (WGS) entry which is preliminary data.</text>
</comment>
<keyword evidence="9" id="KW-1185">Reference proteome</keyword>
<keyword evidence="1" id="KW-0285">Flavoprotein</keyword>
<evidence type="ECO:0000313" key="9">
    <source>
        <dbReference type="Proteomes" id="UP000249619"/>
    </source>
</evidence>
<dbReference type="InterPro" id="IPR050316">
    <property type="entry name" value="Tyrosinase/Hemocyanin"/>
</dbReference>
<name>A0A364MXI7_STELY</name>
<dbReference type="Proteomes" id="UP000249619">
    <property type="component" value="Unassembled WGS sequence"/>
</dbReference>
<dbReference type="Pfam" id="PF00264">
    <property type="entry name" value="Tyrosinase"/>
    <property type="match status" value="1"/>
</dbReference>
<organism evidence="8 9">
    <name type="scientific">Stemphylium lycopersici</name>
    <name type="common">Tomato gray leaf spot disease fungus</name>
    <name type="synonym">Thyrospora lycopersici</name>
    <dbReference type="NCBI Taxonomy" id="183478"/>
    <lineage>
        <taxon>Eukaryota</taxon>
        <taxon>Fungi</taxon>
        <taxon>Dikarya</taxon>
        <taxon>Ascomycota</taxon>
        <taxon>Pezizomycotina</taxon>
        <taxon>Dothideomycetes</taxon>
        <taxon>Pleosporomycetidae</taxon>
        <taxon>Pleosporales</taxon>
        <taxon>Pleosporineae</taxon>
        <taxon>Pleosporaceae</taxon>
        <taxon>Stemphylium</taxon>
    </lineage>
</organism>
<evidence type="ECO:0000259" key="7">
    <source>
        <dbReference type="PROSITE" id="PS00498"/>
    </source>
</evidence>
<sequence length="726" mass="80356">MRFFGVPAAVLALASVAQSAALQPRDLLQDLQDQAIEALKQAEADGKIERRSSCSVLNAPVRKNWDHMSAKERIAYSTAVQCMYNSPSKSDPALVPGARSRYDDFVGQHINQTRSIHGTGNFLSWHRYFVHAYETTLRKECGYTGHQPYWNWLSYQDDLAKSPVFDGSETSMGGDGYYVKHNGSVGGGGTIPLPSGKGGGCINSGPFKNVQINLGPVSPSMAGEKKSASPLAYNPRCAKRDLTNFAAASWLTPTNLYNLTIGPASKNVGTFQDELQGRFSDGFLGMHAAGHFSIGGDGGDFYSSPNDPVFFLHHAMLDRVWWIWQALHLNQYSSVAGTVVPFQNTGAKTTLKDLIQMNWLNVDDVTLEEVMSTLDASSKPRFNYSITLHATAYRPLRKILGFDDETFKRRVAVDAESGGNGKIGRGVDLPDHQCLYDTHSSFRANRNKLEQLLREGLDIRWEHTLQSIEPISPGTELRFQNGQACPAKVIVAADGVHSSVRKLLELPTKLDVLPYVVFNGKRKISRNTFEAVYGPAMREQNDIEEKHEDIVLNISINEKTEKDTSLNWIYSRPVRGGSDPLYQPNRSNEDAKKIPDELFQEVSALEGLSPPFSEVFQVQDMRNDRILHWLMRNTSVPLSELQSASKTNGIYFMGDAIHAEPIVGGNGANAAILDALSLGEKIAGNEESNIADWYSERYEVWTKGVAQSQESIANMHLPSRNYSGNL</sequence>
<dbReference type="PRINTS" id="PR00420">
    <property type="entry name" value="RNGMNOXGNASE"/>
</dbReference>
<keyword evidence="2" id="KW-0479">Metal-binding</keyword>
<dbReference type="InterPro" id="IPR008922">
    <property type="entry name" value="Di-copper_centre_dom_sf"/>
</dbReference>
<protein>
    <submittedName>
        <fullName evidence="8">Di-copper centre-containing protein</fullName>
    </submittedName>
</protein>
<dbReference type="InterPro" id="IPR002227">
    <property type="entry name" value="Tyrosinase_Cu-bd"/>
</dbReference>
<dbReference type="InterPro" id="IPR002938">
    <property type="entry name" value="FAD-bd"/>
</dbReference>
<dbReference type="PANTHER" id="PTHR11474">
    <property type="entry name" value="TYROSINASE FAMILY MEMBER"/>
    <property type="match status" value="1"/>
</dbReference>
<keyword evidence="5" id="KW-0732">Signal</keyword>
<dbReference type="SUPFAM" id="SSF51905">
    <property type="entry name" value="FAD/NAD(P)-binding domain"/>
    <property type="match status" value="1"/>
</dbReference>
<proteinExistence type="predicted"/>
<dbReference type="Gene3D" id="3.50.50.60">
    <property type="entry name" value="FAD/NAD(P)-binding domain"/>
    <property type="match status" value="2"/>
</dbReference>
<dbReference type="GO" id="GO:0016491">
    <property type="term" value="F:oxidoreductase activity"/>
    <property type="evidence" value="ECO:0007669"/>
    <property type="project" value="UniProtKB-KW"/>
</dbReference>
<dbReference type="InterPro" id="IPR036188">
    <property type="entry name" value="FAD/NAD-bd_sf"/>
</dbReference>
<dbReference type="Pfam" id="PF01494">
    <property type="entry name" value="FAD_binding_3"/>
    <property type="match status" value="1"/>
</dbReference>
<dbReference type="PANTHER" id="PTHR11474:SF125">
    <property type="entry name" value="N-ACETYL-6-HYDROXYTRYPTOPHAN OXIDASE IVOB-RELATED"/>
    <property type="match status" value="1"/>
</dbReference>
<evidence type="ECO:0000313" key="8">
    <source>
        <dbReference type="EMBL" id="RAR06063.1"/>
    </source>
</evidence>
<evidence type="ECO:0000259" key="6">
    <source>
        <dbReference type="PROSITE" id="PS00497"/>
    </source>
</evidence>
<dbReference type="PROSITE" id="PS00497">
    <property type="entry name" value="TYROSINASE_1"/>
    <property type="match status" value="1"/>
</dbReference>
<keyword evidence="4" id="KW-0560">Oxidoreductase</keyword>
<dbReference type="STRING" id="183478.A0A364MXI7"/>
<evidence type="ECO:0000256" key="3">
    <source>
        <dbReference type="ARBA" id="ARBA00022827"/>
    </source>
</evidence>
<evidence type="ECO:0000256" key="1">
    <source>
        <dbReference type="ARBA" id="ARBA00022630"/>
    </source>
</evidence>
<dbReference type="PRINTS" id="PR00092">
    <property type="entry name" value="TYROSINASE"/>
</dbReference>